<comment type="subunit">
    <text evidence="5">Homodimer.</text>
</comment>
<dbReference type="InterPro" id="IPR029026">
    <property type="entry name" value="tRNA_m1G_MTases_N"/>
</dbReference>
<evidence type="ECO:0000313" key="7">
    <source>
        <dbReference type="Proteomes" id="UP000095713"/>
    </source>
</evidence>
<dbReference type="PANTHER" id="PTHR33603">
    <property type="entry name" value="METHYLTRANSFERASE"/>
    <property type="match status" value="1"/>
</dbReference>
<dbReference type="GO" id="GO:0005737">
    <property type="term" value="C:cytoplasm"/>
    <property type="evidence" value="ECO:0007669"/>
    <property type="project" value="UniProtKB-SubCell"/>
</dbReference>
<feature type="binding site" evidence="5">
    <location>
        <position position="105"/>
    </location>
    <ligand>
        <name>S-adenosyl-L-methionine</name>
        <dbReference type="ChEBI" id="CHEBI:59789"/>
    </ligand>
</feature>
<organism evidence="6 7">
    <name type="scientific">Flavivirga aquatica</name>
    <dbReference type="NCBI Taxonomy" id="1849968"/>
    <lineage>
        <taxon>Bacteria</taxon>
        <taxon>Pseudomonadati</taxon>
        <taxon>Bacteroidota</taxon>
        <taxon>Flavobacteriia</taxon>
        <taxon>Flavobacteriales</taxon>
        <taxon>Flavobacteriaceae</taxon>
        <taxon>Flavivirga</taxon>
    </lineage>
</organism>
<evidence type="ECO:0000256" key="2">
    <source>
        <dbReference type="ARBA" id="ARBA00022679"/>
    </source>
</evidence>
<evidence type="ECO:0000313" key="6">
    <source>
        <dbReference type="EMBL" id="OEJ98699.1"/>
    </source>
</evidence>
<dbReference type="EMBL" id="MDJD01000054">
    <property type="protein sequence ID" value="OEJ98699.1"/>
    <property type="molecule type" value="Genomic_DNA"/>
</dbReference>
<sequence length="157" mass="18279">MTIKLIAIGKTDNKQLQQLINEYTKRLGFYIKFLLEIIPDIKNTKNLSEEQQKQKEGELILNKLITTDVLILLDENGKQFDSVGFSSYLQKHMNSGIKQLVFVIGGPYGFSKDVYNKSNGKISLSKMTFSHQMIRLFFIEQLYRGFTILKNEPYHHR</sequence>
<evidence type="ECO:0000256" key="1">
    <source>
        <dbReference type="ARBA" id="ARBA00022603"/>
    </source>
</evidence>
<keyword evidence="7" id="KW-1185">Reference proteome</keyword>
<dbReference type="CDD" id="cd18081">
    <property type="entry name" value="RlmH-like"/>
    <property type="match status" value="1"/>
</dbReference>
<accession>A0A1E5SHV3</accession>
<comment type="function">
    <text evidence="5">Specifically methylates the pseudouridine at position 1915 (m3Psi1915) in 23S rRNA.</text>
</comment>
<keyword evidence="2 5" id="KW-0808">Transferase</keyword>
<dbReference type="STRING" id="1849968.A8C32_05740"/>
<dbReference type="PANTHER" id="PTHR33603:SF1">
    <property type="entry name" value="RIBOSOMAL RNA LARGE SUBUNIT METHYLTRANSFERASE H"/>
    <property type="match status" value="1"/>
</dbReference>
<gene>
    <name evidence="5" type="primary">rlmH</name>
    <name evidence="6" type="ORF">A8C32_05740</name>
</gene>
<comment type="similarity">
    <text evidence="4 5">Belongs to the RNA methyltransferase RlmH family.</text>
</comment>
<comment type="subcellular location">
    <subcellularLocation>
        <location evidence="5">Cytoplasm</location>
    </subcellularLocation>
</comment>
<keyword evidence="3 5" id="KW-0949">S-adenosyl-L-methionine</keyword>
<feature type="binding site" evidence="5">
    <location>
        <position position="73"/>
    </location>
    <ligand>
        <name>S-adenosyl-L-methionine</name>
        <dbReference type="ChEBI" id="CHEBI:59789"/>
    </ligand>
</feature>
<dbReference type="AlphaFoldDB" id="A0A1E5SHV3"/>
<dbReference type="Gene3D" id="3.40.1280.10">
    <property type="match status" value="1"/>
</dbReference>
<dbReference type="RefSeq" id="WP_069831383.1">
    <property type="nucleotide sequence ID" value="NZ_MDJD01000054.1"/>
</dbReference>
<proteinExistence type="inferred from homology"/>
<evidence type="ECO:0000256" key="3">
    <source>
        <dbReference type="ARBA" id="ARBA00022691"/>
    </source>
</evidence>
<dbReference type="PIRSF" id="PIRSF004505">
    <property type="entry name" value="MT_bac"/>
    <property type="match status" value="1"/>
</dbReference>
<keyword evidence="5" id="KW-0963">Cytoplasm</keyword>
<dbReference type="InterPro" id="IPR029028">
    <property type="entry name" value="Alpha/beta_knot_MTases"/>
</dbReference>
<comment type="caution">
    <text evidence="6">The sequence shown here is derived from an EMBL/GenBank/DDBJ whole genome shotgun (WGS) entry which is preliminary data.</text>
</comment>
<evidence type="ECO:0000256" key="5">
    <source>
        <dbReference type="HAMAP-Rule" id="MF_00658"/>
    </source>
</evidence>
<dbReference type="GO" id="GO:0070038">
    <property type="term" value="F:rRNA (pseudouridine-N3-)-methyltransferase activity"/>
    <property type="evidence" value="ECO:0007669"/>
    <property type="project" value="UniProtKB-UniRule"/>
</dbReference>
<evidence type="ECO:0000256" key="4">
    <source>
        <dbReference type="ARBA" id="ARBA00038303"/>
    </source>
</evidence>
<dbReference type="Pfam" id="PF02590">
    <property type="entry name" value="SPOUT_MTase"/>
    <property type="match status" value="1"/>
</dbReference>
<protein>
    <recommendedName>
        <fullName evidence="5">Ribosomal RNA large subunit methyltransferase H</fullName>
        <ecNumber evidence="5">2.1.1.177</ecNumber>
    </recommendedName>
    <alternativeName>
        <fullName evidence="5">23S rRNA (pseudouridine1915-N3)-methyltransferase</fullName>
    </alternativeName>
    <alternativeName>
        <fullName evidence="5">23S rRNA m3Psi1915 methyltransferase</fullName>
    </alternativeName>
    <alternativeName>
        <fullName evidence="5">rRNA (pseudouridine-N3-)-methyltransferase RlmH</fullName>
    </alternativeName>
</protein>
<feature type="binding site" evidence="5">
    <location>
        <begin position="124"/>
        <end position="129"/>
    </location>
    <ligand>
        <name>S-adenosyl-L-methionine</name>
        <dbReference type="ChEBI" id="CHEBI:59789"/>
    </ligand>
</feature>
<dbReference type="Proteomes" id="UP000095713">
    <property type="component" value="Unassembled WGS sequence"/>
</dbReference>
<keyword evidence="5" id="KW-0698">rRNA processing</keyword>
<keyword evidence="1 5" id="KW-0489">Methyltransferase</keyword>
<dbReference type="HAMAP" id="MF_00658">
    <property type="entry name" value="23SrRNA_methyltr_H"/>
    <property type="match status" value="1"/>
</dbReference>
<dbReference type="OrthoDB" id="9806643at2"/>
<dbReference type="SUPFAM" id="SSF75217">
    <property type="entry name" value="alpha/beta knot"/>
    <property type="match status" value="1"/>
</dbReference>
<dbReference type="EC" id="2.1.1.177" evidence="5"/>
<comment type="catalytic activity">
    <reaction evidence="5">
        <text>pseudouridine(1915) in 23S rRNA + S-adenosyl-L-methionine = N(3)-methylpseudouridine(1915) in 23S rRNA + S-adenosyl-L-homocysteine + H(+)</text>
        <dbReference type="Rhea" id="RHEA:42752"/>
        <dbReference type="Rhea" id="RHEA-COMP:10221"/>
        <dbReference type="Rhea" id="RHEA-COMP:10222"/>
        <dbReference type="ChEBI" id="CHEBI:15378"/>
        <dbReference type="ChEBI" id="CHEBI:57856"/>
        <dbReference type="ChEBI" id="CHEBI:59789"/>
        <dbReference type="ChEBI" id="CHEBI:65314"/>
        <dbReference type="ChEBI" id="CHEBI:74486"/>
        <dbReference type="EC" id="2.1.1.177"/>
    </reaction>
</comment>
<dbReference type="InterPro" id="IPR003742">
    <property type="entry name" value="RlmH-like"/>
</dbReference>
<dbReference type="NCBIfam" id="NF000990">
    <property type="entry name" value="PRK00103.2-4"/>
    <property type="match status" value="1"/>
</dbReference>
<reference evidence="6 7" key="1">
    <citation type="submission" date="2016-05" db="EMBL/GenBank/DDBJ databases">
        <title>Draft Genome Sequence of Algibacter sp. Strain SK-16 Isolated from the Surface Water of Aburatsubo Inlet.</title>
        <authorList>
            <person name="Wong S.-K."/>
            <person name="Yoshizawa S."/>
            <person name="Nakajima Y."/>
            <person name="Ogura Y."/>
            <person name="Tetsuya H."/>
            <person name="Hamasaki K."/>
        </authorList>
    </citation>
    <scope>NUCLEOTIDE SEQUENCE [LARGE SCALE GENOMIC DNA]</scope>
    <source>
        <strain evidence="6 7">SK-16</strain>
    </source>
</reference>
<name>A0A1E5SHV3_9FLAO</name>